<dbReference type="PANTHER" id="PTHR36506:SF1">
    <property type="entry name" value="PREFLAGELLIN PEPTIDASE"/>
    <property type="match status" value="1"/>
</dbReference>
<gene>
    <name evidence="8" type="ORF">NGM99_16770</name>
</gene>
<evidence type="ECO:0000256" key="1">
    <source>
        <dbReference type="ARBA" id="ARBA00004651"/>
    </source>
</evidence>
<accession>A0ABT1CB89</accession>
<dbReference type="InterPro" id="IPR052218">
    <property type="entry name" value="Preflagellin_Peptidase"/>
</dbReference>
<evidence type="ECO:0000313" key="9">
    <source>
        <dbReference type="Proteomes" id="UP001205906"/>
    </source>
</evidence>
<evidence type="ECO:0000256" key="3">
    <source>
        <dbReference type="ARBA" id="ARBA00022692"/>
    </source>
</evidence>
<keyword evidence="2" id="KW-1003">Cell membrane</keyword>
<proteinExistence type="predicted"/>
<dbReference type="EC" id="3.4.23.43" evidence="8"/>
<dbReference type="EMBL" id="JAMXQS010000008">
    <property type="protein sequence ID" value="MCO6051440.1"/>
    <property type="molecule type" value="Genomic_DNA"/>
</dbReference>
<dbReference type="Proteomes" id="UP001205906">
    <property type="component" value="Unassembled WGS sequence"/>
</dbReference>
<evidence type="ECO:0000256" key="2">
    <source>
        <dbReference type="ARBA" id="ARBA00022475"/>
    </source>
</evidence>
<keyword evidence="9" id="KW-1185">Reference proteome</keyword>
<keyword evidence="4 6" id="KW-1133">Transmembrane helix</keyword>
<dbReference type="PANTHER" id="PTHR36506">
    <property type="entry name" value="PREFLAGELLIN PEPTIDASE"/>
    <property type="match status" value="1"/>
</dbReference>
<feature type="transmembrane region" description="Helical" evidence="6">
    <location>
        <begin position="7"/>
        <end position="23"/>
    </location>
</feature>
<evidence type="ECO:0000256" key="5">
    <source>
        <dbReference type="ARBA" id="ARBA00023136"/>
    </source>
</evidence>
<dbReference type="Gene3D" id="1.20.120.1220">
    <property type="match status" value="1"/>
</dbReference>
<evidence type="ECO:0000256" key="4">
    <source>
        <dbReference type="ARBA" id="ARBA00022989"/>
    </source>
</evidence>
<feature type="transmembrane region" description="Helical" evidence="6">
    <location>
        <begin position="29"/>
        <end position="52"/>
    </location>
</feature>
<keyword evidence="3 6" id="KW-0812">Transmembrane</keyword>
<sequence>MTIRNRVSMVLIVSFAVIAPLAGMEWQSYALHCAAGLLVLLITFGLFALGAMGGGDAKLMSATALWMGLGPALMEYVLVASVLGGLLTLSILLLRVSPKFILNGAGRFLPHLVDKKIGIPYGIALGAAGLLTCTESDLVRWALGSVNG</sequence>
<evidence type="ECO:0000256" key="6">
    <source>
        <dbReference type="SAM" id="Phobius"/>
    </source>
</evidence>
<reference evidence="8 9" key="1">
    <citation type="submission" date="2022-06" db="EMBL/GenBank/DDBJ databases">
        <title>Mesorhizobium sp. strain RP14 Genome sequencing and assembly.</title>
        <authorList>
            <person name="Kim I."/>
        </authorList>
    </citation>
    <scope>NUCLEOTIDE SEQUENCE [LARGE SCALE GENOMIC DNA]</scope>
    <source>
        <strain evidence="9">RP14(2022)</strain>
    </source>
</reference>
<keyword evidence="8" id="KW-0378">Hydrolase</keyword>
<feature type="transmembrane region" description="Helical" evidence="6">
    <location>
        <begin position="73"/>
        <end position="94"/>
    </location>
</feature>
<comment type="subcellular location">
    <subcellularLocation>
        <location evidence="1">Cell membrane</location>
        <topology evidence="1">Multi-pass membrane protein</topology>
    </subcellularLocation>
</comment>
<dbReference type="InterPro" id="IPR000045">
    <property type="entry name" value="Prepilin_IV_endopep_pep"/>
</dbReference>
<protein>
    <submittedName>
        <fullName evidence="8">Prepilin peptidase</fullName>
        <ecNumber evidence="8">3.4.23.43</ecNumber>
    </submittedName>
</protein>
<name>A0ABT1CB89_9HYPH</name>
<dbReference type="Pfam" id="PF01478">
    <property type="entry name" value="Peptidase_A24"/>
    <property type="match status" value="1"/>
</dbReference>
<keyword evidence="5 6" id="KW-0472">Membrane</keyword>
<organism evidence="8 9">
    <name type="scientific">Mesorhizobium liriopis</name>
    <dbReference type="NCBI Taxonomy" id="2953882"/>
    <lineage>
        <taxon>Bacteria</taxon>
        <taxon>Pseudomonadati</taxon>
        <taxon>Pseudomonadota</taxon>
        <taxon>Alphaproteobacteria</taxon>
        <taxon>Hyphomicrobiales</taxon>
        <taxon>Phyllobacteriaceae</taxon>
        <taxon>Mesorhizobium</taxon>
    </lineage>
</organism>
<comment type="caution">
    <text evidence="8">The sequence shown here is derived from an EMBL/GenBank/DDBJ whole genome shotgun (WGS) entry which is preliminary data.</text>
</comment>
<feature type="domain" description="Prepilin type IV endopeptidase peptidase" evidence="7">
    <location>
        <begin position="1"/>
        <end position="89"/>
    </location>
</feature>
<dbReference type="GO" id="GO:0004190">
    <property type="term" value="F:aspartic-type endopeptidase activity"/>
    <property type="evidence" value="ECO:0007669"/>
    <property type="project" value="UniProtKB-EC"/>
</dbReference>
<evidence type="ECO:0000259" key="7">
    <source>
        <dbReference type="Pfam" id="PF01478"/>
    </source>
</evidence>
<evidence type="ECO:0000313" key="8">
    <source>
        <dbReference type="EMBL" id="MCO6051440.1"/>
    </source>
</evidence>